<dbReference type="CDD" id="cd14688">
    <property type="entry name" value="bZIP_YAP"/>
    <property type="match status" value="1"/>
</dbReference>
<accession>A0A9W9J5Q8</accession>
<dbReference type="RefSeq" id="XP_058303518.1">
    <property type="nucleotide sequence ID" value="XM_058456619.1"/>
</dbReference>
<dbReference type="GeneID" id="83183920"/>
<reference evidence="3" key="1">
    <citation type="submission" date="2022-12" db="EMBL/GenBank/DDBJ databases">
        <authorList>
            <person name="Petersen C."/>
        </authorList>
    </citation>
    <scope>NUCLEOTIDE SEQUENCE</scope>
    <source>
        <strain evidence="3">IBT 15544</strain>
    </source>
</reference>
<evidence type="ECO:0000313" key="3">
    <source>
        <dbReference type="EMBL" id="KAJ5190578.1"/>
    </source>
</evidence>
<proteinExistence type="predicted"/>
<evidence type="ECO:0000256" key="2">
    <source>
        <dbReference type="SAM" id="MobiDB-lite"/>
    </source>
</evidence>
<keyword evidence="4" id="KW-1185">Reference proteome</keyword>
<dbReference type="EMBL" id="JAPQKR010000016">
    <property type="protein sequence ID" value="KAJ5190578.1"/>
    <property type="molecule type" value="Genomic_DNA"/>
</dbReference>
<name>A0A9W9J5Q8_9EURO</name>
<feature type="coiled-coil region" evidence="1">
    <location>
        <begin position="46"/>
        <end position="73"/>
    </location>
</feature>
<dbReference type="GO" id="GO:0003700">
    <property type="term" value="F:DNA-binding transcription factor activity"/>
    <property type="evidence" value="ECO:0007669"/>
    <property type="project" value="InterPro"/>
</dbReference>
<organism evidence="3 4">
    <name type="scientific">Penicillium cinerascens</name>
    <dbReference type="NCBI Taxonomy" id="70096"/>
    <lineage>
        <taxon>Eukaryota</taxon>
        <taxon>Fungi</taxon>
        <taxon>Dikarya</taxon>
        <taxon>Ascomycota</taxon>
        <taxon>Pezizomycotina</taxon>
        <taxon>Eurotiomycetes</taxon>
        <taxon>Eurotiomycetidae</taxon>
        <taxon>Eurotiales</taxon>
        <taxon>Aspergillaceae</taxon>
        <taxon>Penicillium</taxon>
    </lineage>
</organism>
<protein>
    <recommendedName>
        <fullName evidence="5">BZIP domain-containing protein</fullName>
    </recommendedName>
</protein>
<dbReference type="SUPFAM" id="SSF57959">
    <property type="entry name" value="Leucine zipper domain"/>
    <property type="match status" value="1"/>
</dbReference>
<evidence type="ECO:0008006" key="5">
    <source>
        <dbReference type="Google" id="ProtNLM"/>
    </source>
</evidence>
<gene>
    <name evidence="3" type="ORF">N7498_009563</name>
</gene>
<dbReference type="Proteomes" id="UP001150904">
    <property type="component" value="Unassembled WGS sequence"/>
</dbReference>
<dbReference type="AlphaFoldDB" id="A0A9W9J5Q8"/>
<dbReference type="OrthoDB" id="3555317at2759"/>
<keyword evidence="1" id="KW-0175">Coiled coil</keyword>
<comment type="caution">
    <text evidence="3">The sequence shown here is derived from an EMBL/GenBank/DDBJ whole genome shotgun (WGS) entry which is preliminary data.</text>
</comment>
<dbReference type="InterPro" id="IPR046347">
    <property type="entry name" value="bZIP_sf"/>
</dbReference>
<dbReference type="Gene3D" id="1.20.5.170">
    <property type="match status" value="1"/>
</dbReference>
<dbReference type="PANTHER" id="PTHR40618:SF1">
    <property type="entry name" value="B-ZIP TRANSCRIPTION FACTOR (EUROFUNG)"/>
    <property type="match status" value="1"/>
</dbReference>
<sequence>MAEVMAETKTTTPAPRKRGRPRTVTDDQEVPDRRRKQLRIAQQAYRRRKESTINNLQTRVQELEEGIEELSQSFLSFSSLLLEENILARHPRITSALQGITRQCVALAKQGCGDADEAASVEATSTPVVSRKKSAPQNIDLNLDSDFLESVPSLIPDDSLQFPFNSRQWPASRPRTPPYQDQAMLPFGLFLSTPSVPSISAGSAFPSPPATISPASFIKEEGWSLSQRIVRECCEIGYRLLVDTPNNARIEKIFGQPLTLSERNRLISAFYLAINDDIGDLIEPKTRALSPLYNKRENLSQDMLSRSSRTWQLVLNSGPDEWLDASGVQRLLQQRGIHIDGDSPYSSPRIDAPSAFNLSTFLRFLSLDCICVGPGPVFRKQAIEQALLLATSHNPWEFTPPKFIF</sequence>
<feature type="region of interest" description="Disordered" evidence="2">
    <location>
        <begin position="1"/>
        <end position="34"/>
    </location>
</feature>
<evidence type="ECO:0000313" key="4">
    <source>
        <dbReference type="Proteomes" id="UP001150904"/>
    </source>
</evidence>
<dbReference type="PANTHER" id="PTHR40618">
    <property type="entry name" value="B-ZIP TRANSCRIPTION FACTOR (EUROFUNG)-RELATED"/>
    <property type="match status" value="1"/>
</dbReference>
<reference evidence="3" key="2">
    <citation type="journal article" date="2023" name="IMA Fungus">
        <title>Comparative genomic study of the Penicillium genus elucidates a diverse pangenome and 15 lateral gene transfer events.</title>
        <authorList>
            <person name="Petersen C."/>
            <person name="Sorensen T."/>
            <person name="Nielsen M.R."/>
            <person name="Sondergaard T.E."/>
            <person name="Sorensen J.L."/>
            <person name="Fitzpatrick D.A."/>
            <person name="Frisvad J.C."/>
            <person name="Nielsen K.L."/>
        </authorList>
    </citation>
    <scope>NUCLEOTIDE SEQUENCE</scope>
    <source>
        <strain evidence="3">IBT 15544</strain>
    </source>
</reference>
<evidence type="ECO:0000256" key="1">
    <source>
        <dbReference type="SAM" id="Coils"/>
    </source>
</evidence>